<dbReference type="PANTHER" id="PTHR46325:SF20">
    <property type="entry name" value="CRIB DOMAIN-CONTAINING PROTEIN RIC10"/>
    <property type="match status" value="1"/>
</dbReference>
<dbReference type="PANTHER" id="PTHR46325">
    <property type="entry name" value="CRIB DOMAIN-CONTAINING PROTEIN RIC8"/>
    <property type="match status" value="1"/>
</dbReference>
<reference evidence="3" key="1">
    <citation type="submission" date="2022-03" db="EMBL/GenBank/DDBJ databases">
        <title>A functionally conserved STORR gene fusion in Papaver species that diverged 16.8 million years ago.</title>
        <authorList>
            <person name="Catania T."/>
        </authorList>
    </citation>
    <scope>NUCLEOTIDE SEQUENCE</scope>
    <source>
        <strain evidence="3">S-191538</strain>
    </source>
</reference>
<dbReference type="EMBL" id="JAJJMA010127949">
    <property type="protein sequence ID" value="MCL7032881.1"/>
    <property type="molecule type" value="Genomic_DNA"/>
</dbReference>
<comment type="caution">
    <text evidence="3">The sequence shown here is derived from an EMBL/GenBank/DDBJ whole genome shotgun (WGS) entry which is preliminary data.</text>
</comment>
<dbReference type="PROSITE" id="PS50108">
    <property type="entry name" value="CRIB"/>
    <property type="match status" value="1"/>
</dbReference>
<evidence type="ECO:0000259" key="2">
    <source>
        <dbReference type="PROSITE" id="PS50108"/>
    </source>
</evidence>
<gene>
    <name evidence="3" type="ORF">MKW94_003428</name>
</gene>
<proteinExistence type="predicted"/>
<evidence type="ECO:0000256" key="1">
    <source>
        <dbReference type="SAM" id="MobiDB-lite"/>
    </source>
</evidence>
<feature type="compositionally biased region" description="Basic and acidic residues" evidence="1">
    <location>
        <begin position="139"/>
        <end position="148"/>
    </location>
</feature>
<dbReference type="AlphaFoldDB" id="A0AA41S9W7"/>
<feature type="region of interest" description="Disordered" evidence="1">
    <location>
        <begin position="22"/>
        <end position="243"/>
    </location>
</feature>
<sequence>MKGILKGIRYITQIFENDSYHEEEEEEMQIGNPTDVQHVAHIGVEGPATASPSWMNDKKSEAPESASKTALKKKGEAKSKTKSSSQDLSQADKTSIQDLPDQVSKPSRNRRHSNSVTLNSSETQELSSEVPKKSSRRGHSLDLTEQKKSSTTKKGKDHANSSNEILDTPSIPKSSRKKKLKESPSTVGVASSRDRRKGSKDSNSLSTSNIHLPGPASEANKNNSSDELSRHDLDDLRLEEKGF</sequence>
<evidence type="ECO:0000313" key="4">
    <source>
        <dbReference type="Proteomes" id="UP001177140"/>
    </source>
</evidence>
<feature type="compositionally biased region" description="Polar residues" evidence="1">
    <location>
        <begin position="114"/>
        <end position="127"/>
    </location>
</feature>
<feature type="compositionally biased region" description="Polar residues" evidence="1">
    <location>
        <begin position="86"/>
        <end position="97"/>
    </location>
</feature>
<dbReference type="InterPro" id="IPR000095">
    <property type="entry name" value="CRIB_dom"/>
</dbReference>
<keyword evidence="4" id="KW-1185">Reference proteome</keyword>
<name>A0AA41S9W7_PAPNU</name>
<accession>A0AA41S9W7</accession>
<dbReference type="Proteomes" id="UP001177140">
    <property type="component" value="Unassembled WGS sequence"/>
</dbReference>
<organism evidence="3 4">
    <name type="scientific">Papaver nudicaule</name>
    <name type="common">Iceland poppy</name>
    <dbReference type="NCBI Taxonomy" id="74823"/>
    <lineage>
        <taxon>Eukaryota</taxon>
        <taxon>Viridiplantae</taxon>
        <taxon>Streptophyta</taxon>
        <taxon>Embryophyta</taxon>
        <taxon>Tracheophyta</taxon>
        <taxon>Spermatophyta</taxon>
        <taxon>Magnoliopsida</taxon>
        <taxon>Ranunculales</taxon>
        <taxon>Papaveraceae</taxon>
        <taxon>Papaveroideae</taxon>
        <taxon>Papaver</taxon>
    </lineage>
</organism>
<protein>
    <recommendedName>
        <fullName evidence="2">CRIB domain-containing protein</fullName>
    </recommendedName>
</protein>
<evidence type="ECO:0000313" key="3">
    <source>
        <dbReference type="EMBL" id="MCL7032881.1"/>
    </source>
</evidence>
<feature type="compositionally biased region" description="Basic and acidic residues" evidence="1">
    <location>
        <begin position="227"/>
        <end position="243"/>
    </location>
</feature>
<feature type="domain" description="CRIB" evidence="2">
    <location>
        <begin position="30"/>
        <end position="43"/>
    </location>
</feature>